<dbReference type="Proteomes" id="UP000073492">
    <property type="component" value="Unassembled WGS sequence"/>
</dbReference>
<evidence type="ECO:0000313" key="1">
    <source>
        <dbReference type="EMBL" id="KXT12403.1"/>
    </source>
</evidence>
<reference evidence="1 2" key="1">
    <citation type="submission" date="2015-07" db="EMBL/GenBank/DDBJ databases">
        <title>Comparative genomics of the Sigatoka disease complex on banana suggests a link between parallel evolutionary changes in Pseudocercospora fijiensis and Pseudocercospora eumusae and increased virulence on the banana host.</title>
        <authorList>
            <person name="Chang T.-C."/>
            <person name="Salvucci A."/>
            <person name="Crous P.W."/>
            <person name="Stergiopoulos I."/>
        </authorList>
    </citation>
    <scope>NUCLEOTIDE SEQUENCE [LARGE SCALE GENOMIC DNA]</scope>
    <source>
        <strain evidence="1 2">CBS 116634</strain>
    </source>
</reference>
<dbReference type="PANTHER" id="PTHR39142:SF1">
    <property type="entry name" value="AEL197CP"/>
    <property type="match status" value="1"/>
</dbReference>
<proteinExistence type="predicted"/>
<dbReference type="STRING" id="113226.A0A139ICC9"/>
<dbReference type="EMBL" id="LFZO01000152">
    <property type="protein sequence ID" value="KXT12403.1"/>
    <property type="molecule type" value="Genomic_DNA"/>
</dbReference>
<evidence type="ECO:0000313" key="2">
    <source>
        <dbReference type="Proteomes" id="UP000073492"/>
    </source>
</evidence>
<organism evidence="1 2">
    <name type="scientific">Pseudocercospora musae</name>
    <dbReference type="NCBI Taxonomy" id="113226"/>
    <lineage>
        <taxon>Eukaryota</taxon>
        <taxon>Fungi</taxon>
        <taxon>Dikarya</taxon>
        <taxon>Ascomycota</taxon>
        <taxon>Pezizomycotina</taxon>
        <taxon>Dothideomycetes</taxon>
        <taxon>Dothideomycetidae</taxon>
        <taxon>Mycosphaerellales</taxon>
        <taxon>Mycosphaerellaceae</taxon>
        <taxon>Pseudocercospora</taxon>
    </lineage>
</organism>
<comment type="caution">
    <text evidence="1">The sequence shown here is derived from an EMBL/GenBank/DDBJ whole genome shotgun (WGS) entry which is preliminary data.</text>
</comment>
<dbReference type="AlphaFoldDB" id="A0A139ICC9"/>
<dbReference type="OrthoDB" id="4199794at2759"/>
<sequence length="723" mass="79129">MRLPRLEASFVDVDITPRFVSSSSQACDNAIVSRTFTRRSQRSAPKCAACACALKMLFQCPKLTPIQTRLLASAAALALLGLIFWSLSNPHFAYAAELPVDGSGRARNGEDHNWHRIQEALALNDELDALHDGHAEQETKPQRRAEADLQIQGNNIASPYTVSAGNQTLLMYPNRFLTGNHTAKGKGLPSDIEESKRATKVKHSELRKRQDSDSDRTVYISANTCTQPVWNGSEPQIEAPPQLTLYVSKSSGNTDLGPNAGNDSQNVYPFINGFVNASVDNASGDWYMAVSGPSLPDGFSGSWTYRLAVSIDDYFYAAELVDPFLFQVDTDSNSALLVTDNLTQVDASDHLYTEWMDLGAPFIMFAVNKNLIGLMGLQSSFCGLQTFASENHQIQAKQDDMGGNTTNVQMGMITRGLGHKPKEQFYVNALNSSSSYQAFLAMDGNSTASGDGVVGGGGKVWAPVPFSTKSDGNCQLLFNLTFCDEVAYAVPANPSNKPVSTFEALQYFYENYTTTWYSPFNQTLAQVACNTTSDAQYSLAKNCTDCAAAYKEWLCAVSIPRCEDFSNQALYLQPRNVGQKFYNNDSMLDSDFLLSNFVPMTNAPTLQGSNAYQQTFNWSFATNRSRNHMIDEVIQPGPYKEVLPCEDLCYSLMQSCPASIQFACPHPGRGLEVSYGKRSTSGLTCSYLGAVYYLNGAGKFMVEGALVMRALVVAGMVALGLLW</sequence>
<protein>
    <recommendedName>
        <fullName evidence="3">FZ domain-containing protein</fullName>
    </recommendedName>
</protein>
<keyword evidence="2" id="KW-1185">Reference proteome</keyword>
<dbReference type="GO" id="GO:0098703">
    <property type="term" value="P:calcium ion import across plasma membrane"/>
    <property type="evidence" value="ECO:0007669"/>
    <property type="project" value="InterPro"/>
</dbReference>
<accession>A0A139ICC9</accession>
<name>A0A139ICC9_9PEZI</name>
<dbReference type="InterPro" id="IPR024338">
    <property type="entry name" value="MID1/Yam8"/>
</dbReference>
<dbReference type="PANTHER" id="PTHR39142">
    <property type="entry name" value="MID1P"/>
    <property type="match status" value="1"/>
</dbReference>
<dbReference type="GO" id="GO:0005262">
    <property type="term" value="F:calcium channel activity"/>
    <property type="evidence" value="ECO:0007669"/>
    <property type="project" value="InterPro"/>
</dbReference>
<evidence type="ECO:0008006" key="3">
    <source>
        <dbReference type="Google" id="ProtNLM"/>
    </source>
</evidence>
<gene>
    <name evidence="1" type="ORF">AC579_10289</name>
</gene>
<dbReference type="Pfam" id="PF12929">
    <property type="entry name" value="Mid1"/>
    <property type="match status" value="1"/>
</dbReference>